<dbReference type="Gene3D" id="3.40.50.720">
    <property type="entry name" value="NAD(P)-binding Rossmann-like Domain"/>
    <property type="match status" value="1"/>
</dbReference>
<sequence>MKSVNALVSTPGKVVLVENEVSEPGPDQVLLRALKSSLSPGTERALMAGSILPLPQVMGYSLTARVEAVGSRVTDFLVGDHVVSTASHSELQLMDPRNLTAVPSGVSLEQASFFNLAHTALYGVRRSGIQLGEPVVVMGQGLVGTIAAMLAKLAGALPVIVTDIDDERLSLSRALGADVIINTARESDSLTQAALDLGGIPVVIEATGLRSPLEEAAGLISERGRLVMMSTTKEATSPGLAETLMMKGASLIGGYVNSKPFALHRSDLEITGTWPPSMMAGSRTYQSSDVWTSEEDIRTFLNLLKLKRLNLDPLISHRFSVDRIPEAYDLVWKRDPRLLGGVIDWT</sequence>
<dbReference type="SUPFAM" id="SSF51735">
    <property type="entry name" value="NAD(P)-binding Rossmann-fold domains"/>
    <property type="match status" value="1"/>
</dbReference>
<dbReference type="RefSeq" id="WP_148070011.1">
    <property type="nucleotide sequence ID" value="NZ_VRZA01000008.1"/>
</dbReference>
<proteinExistence type="inferred from homology"/>
<dbReference type="InterPro" id="IPR036291">
    <property type="entry name" value="NAD(P)-bd_dom_sf"/>
</dbReference>
<organism evidence="7 8">
    <name type="scientific">Parahaliea maris</name>
    <dbReference type="NCBI Taxonomy" id="2716870"/>
    <lineage>
        <taxon>Bacteria</taxon>
        <taxon>Pseudomonadati</taxon>
        <taxon>Pseudomonadota</taxon>
        <taxon>Gammaproteobacteria</taxon>
        <taxon>Cellvibrionales</taxon>
        <taxon>Halieaceae</taxon>
        <taxon>Parahaliea</taxon>
    </lineage>
</organism>
<dbReference type="GO" id="GO:0046872">
    <property type="term" value="F:metal ion binding"/>
    <property type="evidence" value="ECO:0007669"/>
    <property type="project" value="UniProtKB-KW"/>
</dbReference>
<evidence type="ECO:0000256" key="1">
    <source>
        <dbReference type="ARBA" id="ARBA00001947"/>
    </source>
</evidence>
<dbReference type="Proteomes" id="UP000321039">
    <property type="component" value="Unassembled WGS sequence"/>
</dbReference>
<evidence type="ECO:0000313" key="7">
    <source>
        <dbReference type="EMBL" id="TXS90293.1"/>
    </source>
</evidence>
<dbReference type="GO" id="GO:0016491">
    <property type="term" value="F:oxidoreductase activity"/>
    <property type="evidence" value="ECO:0007669"/>
    <property type="project" value="UniProtKB-KW"/>
</dbReference>
<keyword evidence="4" id="KW-0862">Zinc</keyword>
<comment type="caution">
    <text evidence="7">The sequence shown here is derived from an EMBL/GenBank/DDBJ whole genome shotgun (WGS) entry which is preliminary data.</text>
</comment>
<dbReference type="PANTHER" id="PTHR43350">
    <property type="entry name" value="NAD-DEPENDENT ALCOHOL DEHYDROGENASE"/>
    <property type="match status" value="1"/>
</dbReference>
<reference evidence="7 8" key="1">
    <citation type="submission" date="2019-08" db="EMBL/GenBank/DDBJ databases">
        <title>Parahaliea maris sp. nov., isolated from the surface seawater.</title>
        <authorList>
            <person name="Liu Y."/>
        </authorList>
    </citation>
    <scope>NUCLEOTIDE SEQUENCE [LARGE SCALE GENOMIC DNA]</scope>
    <source>
        <strain evidence="7 8">HSLHS9</strain>
    </source>
</reference>
<dbReference type="SMART" id="SM00829">
    <property type="entry name" value="PKS_ER"/>
    <property type="match status" value="1"/>
</dbReference>
<accession>A0A5C8ZPC2</accession>
<dbReference type="SUPFAM" id="SSF50129">
    <property type="entry name" value="GroES-like"/>
    <property type="match status" value="1"/>
</dbReference>
<evidence type="ECO:0000256" key="5">
    <source>
        <dbReference type="ARBA" id="ARBA00023002"/>
    </source>
</evidence>
<dbReference type="InterPro" id="IPR020843">
    <property type="entry name" value="ER"/>
</dbReference>
<dbReference type="Pfam" id="PF00107">
    <property type="entry name" value="ADH_zinc_N"/>
    <property type="match status" value="1"/>
</dbReference>
<feature type="domain" description="Enoyl reductase (ER)" evidence="6">
    <location>
        <begin position="9"/>
        <end position="339"/>
    </location>
</feature>
<gene>
    <name evidence="7" type="ORF">FV139_18735</name>
</gene>
<dbReference type="EMBL" id="VRZA01000008">
    <property type="protein sequence ID" value="TXS90293.1"/>
    <property type="molecule type" value="Genomic_DNA"/>
</dbReference>
<protein>
    <submittedName>
        <fullName evidence="7">Zinc-binding alcohol dehydrogenase</fullName>
    </submittedName>
</protein>
<evidence type="ECO:0000256" key="4">
    <source>
        <dbReference type="ARBA" id="ARBA00022833"/>
    </source>
</evidence>
<comment type="similarity">
    <text evidence="2">Belongs to the zinc-containing alcohol dehydrogenase family.</text>
</comment>
<dbReference type="CDD" id="cd08255">
    <property type="entry name" value="2-desacetyl-2-hydroxyethyl_bacteriochlorophyllide_like"/>
    <property type="match status" value="1"/>
</dbReference>
<dbReference type="InterPro" id="IPR011032">
    <property type="entry name" value="GroES-like_sf"/>
</dbReference>
<comment type="cofactor">
    <cofactor evidence="1">
        <name>Zn(2+)</name>
        <dbReference type="ChEBI" id="CHEBI:29105"/>
    </cofactor>
</comment>
<evidence type="ECO:0000256" key="3">
    <source>
        <dbReference type="ARBA" id="ARBA00022723"/>
    </source>
</evidence>
<keyword evidence="8" id="KW-1185">Reference proteome</keyword>
<evidence type="ECO:0000259" key="6">
    <source>
        <dbReference type="SMART" id="SM00829"/>
    </source>
</evidence>
<evidence type="ECO:0000256" key="2">
    <source>
        <dbReference type="ARBA" id="ARBA00008072"/>
    </source>
</evidence>
<keyword evidence="5" id="KW-0560">Oxidoreductase</keyword>
<dbReference type="Pfam" id="PF08240">
    <property type="entry name" value="ADH_N"/>
    <property type="match status" value="1"/>
</dbReference>
<dbReference type="InterPro" id="IPR013149">
    <property type="entry name" value="ADH-like_C"/>
</dbReference>
<dbReference type="InterPro" id="IPR013154">
    <property type="entry name" value="ADH-like_N"/>
</dbReference>
<dbReference type="PANTHER" id="PTHR43350:SF19">
    <property type="entry name" value="D-GULOSIDE 3-DEHYDROGENASE"/>
    <property type="match status" value="1"/>
</dbReference>
<name>A0A5C8ZPC2_9GAMM</name>
<dbReference type="Gene3D" id="3.90.180.10">
    <property type="entry name" value="Medium-chain alcohol dehydrogenases, catalytic domain"/>
    <property type="match status" value="2"/>
</dbReference>
<keyword evidence="3" id="KW-0479">Metal-binding</keyword>
<evidence type="ECO:0000313" key="8">
    <source>
        <dbReference type="Proteomes" id="UP000321039"/>
    </source>
</evidence>
<dbReference type="AlphaFoldDB" id="A0A5C8ZPC2"/>